<dbReference type="Pfam" id="PF14155">
    <property type="entry name" value="DUF4307"/>
    <property type="match status" value="1"/>
</dbReference>
<sequence length="147" mass="15446">MTTVRDGQVSGSAARLPEGRYGRSADERADRKLKIVGAVLGAALVAMVGWFGYDYVAGQKISAELIKFDTVSDSEVKVHLEVRKQADAAGTCTLRSLAEDGTEVGRRDVRIDASGAGRTDEIYTVRTTSRATSTELTGCSADGGSAG</sequence>
<dbReference type="EMBL" id="BAAAUD010000042">
    <property type="protein sequence ID" value="GAA2954068.1"/>
    <property type="molecule type" value="Genomic_DNA"/>
</dbReference>
<dbReference type="RefSeq" id="WP_344497254.1">
    <property type="nucleotide sequence ID" value="NZ_BAAAUD010000042.1"/>
</dbReference>
<proteinExistence type="predicted"/>
<gene>
    <name evidence="3" type="ORF">GCM10010446_43960</name>
</gene>
<protein>
    <submittedName>
        <fullName evidence="3">DUF4307 domain-containing protein</fullName>
    </submittedName>
</protein>
<feature type="compositionally biased region" description="Polar residues" evidence="1">
    <location>
        <begin position="1"/>
        <end position="11"/>
    </location>
</feature>
<evidence type="ECO:0000313" key="4">
    <source>
        <dbReference type="Proteomes" id="UP001500403"/>
    </source>
</evidence>
<feature type="region of interest" description="Disordered" evidence="1">
    <location>
        <begin position="1"/>
        <end position="22"/>
    </location>
</feature>
<dbReference type="Proteomes" id="UP001500403">
    <property type="component" value="Unassembled WGS sequence"/>
</dbReference>
<evidence type="ECO:0000313" key="3">
    <source>
        <dbReference type="EMBL" id="GAA2954068.1"/>
    </source>
</evidence>
<keyword evidence="4" id="KW-1185">Reference proteome</keyword>
<organism evidence="3 4">
    <name type="scientific">Streptomyces enissocaesilis</name>
    <dbReference type="NCBI Taxonomy" id="332589"/>
    <lineage>
        <taxon>Bacteria</taxon>
        <taxon>Bacillati</taxon>
        <taxon>Actinomycetota</taxon>
        <taxon>Actinomycetes</taxon>
        <taxon>Kitasatosporales</taxon>
        <taxon>Streptomycetaceae</taxon>
        <taxon>Streptomyces</taxon>
        <taxon>Streptomyces rochei group</taxon>
    </lineage>
</organism>
<keyword evidence="2" id="KW-1133">Transmembrane helix</keyword>
<dbReference type="InterPro" id="IPR025443">
    <property type="entry name" value="DUF4307"/>
</dbReference>
<evidence type="ECO:0000256" key="2">
    <source>
        <dbReference type="SAM" id="Phobius"/>
    </source>
</evidence>
<comment type="caution">
    <text evidence="3">The sequence shown here is derived from an EMBL/GenBank/DDBJ whole genome shotgun (WGS) entry which is preliminary data.</text>
</comment>
<feature type="transmembrane region" description="Helical" evidence="2">
    <location>
        <begin position="33"/>
        <end position="53"/>
    </location>
</feature>
<reference evidence="4" key="1">
    <citation type="journal article" date="2019" name="Int. J. Syst. Evol. Microbiol.">
        <title>The Global Catalogue of Microorganisms (GCM) 10K type strain sequencing project: providing services to taxonomists for standard genome sequencing and annotation.</title>
        <authorList>
            <consortium name="The Broad Institute Genomics Platform"/>
            <consortium name="The Broad Institute Genome Sequencing Center for Infectious Disease"/>
            <person name="Wu L."/>
            <person name="Ma J."/>
        </authorList>
    </citation>
    <scope>NUCLEOTIDE SEQUENCE [LARGE SCALE GENOMIC DNA]</scope>
    <source>
        <strain evidence="4">JCM 9088</strain>
    </source>
</reference>
<accession>A0ABP6JXJ1</accession>
<name>A0ABP6JXJ1_9ACTN</name>
<evidence type="ECO:0000256" key="1">
    <source>
        <dbReference type="SAM" id="MobiDB-lite"/>
    </source>
</evidence>
<keyword evidence="2" id="KW-0812">Transmembrane</keyword>
<keyword evidence="2" id="KW-0472">Membrane</keyword>